<dbReference type="Proteomes" id="UP000287651">
    <property type="component" value="Unassembled WGS sequence"/>
</dbReference>
<gene>
    <name evidence="2" type="ORF">B296_00049557</name>
</gene>
<comment type="caution">
    <text evidence="2">The sequence shown here is derived from an EMBL/GenBank/DDBJ whole genome shotgun (WGS) entry which is preliminary data.</text>
</comment>
<evidence type="ECO:0000313" key="2">
    <source>
        <dbReference type="EMBL" id="RRT53852.1"/>
    </source>
</evidence>
<sequence>MYQSAKLLVRRPPATGWYHQNRPLAVDFGRQRSIEGEIDHRQSIEGEKGKKKKKRKRRMKKRRRRKKKTTFHHAVLARGRFFSRARRRNVSPFGRKVDA</sequence>
<organism evidence="2 3">
    <name type="scientific">Ensete ventricosum</name>
    <name type="common">Abyssinian banana</name>
    <name type="synonym">Musa ensete</name>
    <dbReference type="NCBI Taxonomy" id="4639"/>
    <lineage>
        <taxon>Eukaryota</taxon>
        <taxon>Viridiplantae</taxon>
        <taxon>Streptophyta</taxon>
        <taxon>Embryophyta</taxon>
        <taxon>Tracheophyta</taxon>
        <taxon>Spermatophyta</taxon>
        <taxon>Magnoliopsida</taxon>
        <taxon>Liliopsida</taxon>
        <taxon>Zingiberales</taxon>
        <taxon>Musaceae</taxon>
        <taxon>Ensete</taxon>
    </lineage>
</organism>
<feature type="compositionally biased region" description="Basic and acidic residues" evidence="1">
    <location>
        <begin position="37"/>
        <end position="48"/>
    </location>
</feature>
<feature type="compositionally biased region" description="Basic residues" evidence="1">
    <location>
        <begin position="49"/>
        <end position="69"/>
    </location>
</feature>
<evidence type="ECO:0000313" key="3">
    <source>
        <dbReference type="Proteomes" id="UP000287651"/>
    </source>
</evidence>
<proteinExistence type="predicted"/>
<reference evidence="2 3" key="1">
    <citation type="journal article" date="2014" name="Agronomy (Basel)">
        <title>A Draft Genome Sequence for Ensete ventricosum, the Drought-Tolerant Tree Against Hunger.</title>
        <authorList>
            <person name="Harrison J."/>
            <person name="Moore K.A."/>
            <person name="Paszkiewicz K."/>
            <person name="Jones T."/>
            <person name="Grant M."/>
            <person name="Ambacheew D."/>
            <person name="Muzemil S."/>
            <person name="Studholme D.J."/>
        </authorList>
    </citation>
    <scope>NUCLEOTIDE SEQUENCE [LARGE SCALE GENOMIC DNA]</scope>
</reference>
<feature type="region of interest" description="Disordered" evidence="1">
    <location>
        <begin position="37"/>
        <end position="69"/>
    </location>
</feature>
<dbReference type="AlphaFoldDB" id="A0A426YQ64"/>
<accession>A0A426YQ64</accession>
<protein>
    <submittedName>
        <fullName evidence="2">Uncharacterized protein</fullName>
    </submittedName>
</protein>
<evidence type="ECO:0000256" key="1">
    <source>
        <dbReference type="SAM" id="MobiDB-lite"/>
    </source>
</evidence>
<feature type="non-terminal residue" evidence="2">
    <location>
        <position position="99"/>
    </location>
</feature>
<dbReference type="EMBL" id="AMZH03010909">
    <property type="protein sequence ID" value="RRT53852.1"/>
    <property type="molecule type" value="Genomic_DNA"/>
</dbReference>
<name>A0A426YQ64_ENSVE</name>